<protein>
    <submittedName>
        <fullName evidence="4">DUF2089 domain-containing protein</fullName>
    </submittedName>
</protein>
<proteinExistence type="predicted"/>
<dbReference type="Proteomes" id="UP001300692">
    <property type="component" value="Unassembled WGS sequence"/>
</dbReference>
<dbReference type="Pfam" id="PF22747">
    <property type="entry name" value="Zn_ribbon_DUF2089"/>
    <property type="match status" value="1"/>
</dbReference>
<feature type="domain" description="DUF2089" evidence="3">
    <location>
        <begin position="9"/>
        <end position="39"/>
    </location>
</feature>
<organism evidence="4 5">
    <name type="scientific">Reichenbachiella ulvae</name>
    <dbReference type="NCBI Taxonomy" id="2980104"/>
    <lineage>
        <taxon>Bacteria</taxon>
        <taxon>Pseudomonadati</taxon>
        <taxon>Bacteroidota</taxon>
        <taxon>Cytophagia</taxon>
        <taxon>Cytophagales</taxon>
        <taxon>Reichenbachiellaceae</taxon>
        <taxon>Reichenbachiella</taxon>
    </lineage>
</organism>
<evidence type="ECO:0000313" key="4">
    <source>
        <dbReference type="EMBL" id="MCV9387738.1"/>
    </source>
</evidence>
<dbReference type="EMBL" id="JAOYOD010000001">
    <property type="protein sequence ID" value="MCV9387738.1"/>
    <property type="molecule type" value="Genomic_DNA"/>
</dbReference>
<evidence type="ECO:0000259" key="2">
    <source>
        <dbReference type="Pfam" id="PF09862"/>
    </source>
</evidence>
<dbReference type="Pfam" id="PF09862">
    <property type="entry name" value="DUF2089"/>
    <property type="match status" value="1"/>
</dbReference>
<dbReference type="RefSeq" id="WP_264138558.1">
    <property type="nucleotide sequence ID" value="NZ_JAOYOD010000001.1"/>
</dbReference>
<feature type="coiled-coil region" evidence="1">
    <location>
        <begin position="71"/>
        <end position="98"/>
    </location>
</feature>
<feature type="domain" description="DUF2089" evidence="2">
    <location>
        <begin position="43"/>
        <end position="86"/>
    </location>
</feature>
<name>A0ABT3CVN6_9BACT</name>
<gene>
    <name evidence="4" type="ORF">N7U62_13735</name>
</gene>
<dbReference type="InterPro" id="IPR018658">
    <property type="entry name" value="DUF2089"/>
</dbReference>
<keyword evidence="1" id="KW-0175">Coiled coil</keyword>
<keyword evidence="5" id="KW-1185">Reference proteome</keyword>
<accession>A0ABT3CVN6</accession>
<evidence type="ECO:0000256" key="1">
    <source>
        <dbReference type="SAM" id="Coils"/>
    </source>
</evidence>
<sequence>MKAKIPGKCPSCENTLLVTELECSACDTRVNGKYSMPLFNYLLPDEQAFILDFFKESGKLNTMAKQHKVSYPTLRNKLDDLINKVKALEKAMNSDDES</sequence>
<evidence type="ECO:0000313" key="5">
    <source>
        <dbReference type="Proteomes" id="UP001300692"/>
    </source>
</evidence>
<dbReference type="InterPro" id="IPR053957">
    <property type="entry name" value="DUF2089_Zn_ribbon"/>
</dbReference>
<evidence type="ECO:0000259" key="3">
    <source>
        <dbReference type="Pfam" id="PF22747"/>
    </source>
</evidence>
<comment type="caution">
    <text evidence="4">The sequence shown here is derived from an EMBL/GenBank/DDBJ whole genome shotgun (WGS) entry which is preliminary data.</text>
</comment>
<reference evidence="4 5" key="1">
    <citation type="submission" date="2022-10" db="EMBL/GenBank/DDBJ databases">
        <title>Comparative genomics and taxonomic characterization of three novel marine species of genus Reichenbachiella exhibiting antioxidant and polysaccharide degradation activities.</title>
        <authorList>
            <person name="Muhammad N."/>
            <person name="Lee Y.-J."/>
            <person name="Ko J."/>
            <person name="Kim S.-G."/>
        </authorList>
    </citation>
    <scope>NUCLEOTIDE SEQUENCE [LARGE SCALE GENOMIC DNA]</scope>
    <source>
        <strain evidence="4 5">ABR2-5</strain>
    </source>
</reference>